<evidence type="ECO:0000256" key="1">
    <source>
        <dbReference type="SAM" id="MobiDB-lite"/>
    </source>
</evidence>
<feature type="region of interest" description="Disordered" evidence="1">
    <location>
        <begin position="666"/>
        <end position="860"/>
    </location>
</feature>
<name>A0AAD9YG67_COLKA</name>
<proteinExistence type="predicted"/>
<organism evidence="2 3">
    <name type="scientific">Colletotrichum kahawae</name>
    <name type="common">Coffee berry disease fungus</name>
    <dbReference type="NCBI Taxonomy" id="34407"/>
    <lineage>
        <taxon>Eukaryota</taxon>
        <taxon>Fungi</taxon>
        <taxon>Dikarya</taxon>
        <taxon>Ascomycota</taxon>
        <taxon>Pezizomycotina</taxon>
        <taxon>Sordariomycetes</taxon>
        <taxon>Hypocreomycetidae</taxon>
        <taxon>Glomerellales</taxon>
        <taxon>Glomerellaceae</taxon>
        <taxon>Colletotrichum</taxon>
        <taxon>Colletotrichum gloeosporioides species complex</taxon>
    </lineage>
</organism>
<reference evidence="2" key="1">
    <citation type="submission" date="2023-02" db="EMBL/GenBank/DDBJ databases">
        <title>Colletotrichum kahawae CIFC_Que2 genome sequencing and assembly.</title>
        <authorList>
            <person name="Baroncelli R."/>
        </authorList>
    </citation>
    <scope>NUCLEOTIDE SEQUENCE</scope>
    <source>
        <strain evidence="2">CIFC_Que2</strain>
    </source>
</reference>
<feature type="region of interest" description="Disordered" evidence="1">
    <location>
        <begin position="1"/>
        <end position="88"/>
    </location>
</feature>
<comment type="caution">
    <text evidence="2">The sequence shown here is derived from an EMBL/GenBank/DDBJ whole genome shotgun (WGS) entry which is preliminary data.</text>
</comment>
<feature type="compositionally biased region" description="Basic and acidic residues" evidence="1">
    <location>
        <begin position="850"/>
        <end position="860"/>
    </location>
</feature>
<feature type="compositionally biased region" description="Polar residues" evidence="1">
    <location>
        <begin position="62"/>
        <end position="81"/>
    </location>
</feature>
<keyword evidence="3" id="KW-1185">Reference proteome</keyword>
<feature type="compositionally biased region" description="Polar residues" evidence="1">
    <location>
        <begin position="709"/>
        <end position="726"/>
    </location>
</feature>
<sequence length="860" mass="99003">MQRNLRDPPQGEKTETPLNESERLMPPPTRTRAPQYYPEPPTKLSRPDLSFLNDDQRDQKHLSVTVSREQAGSRHNNQQEFQTDEDVSRELGEAYSARKQSKQKIRELWKAQGSDGNEEDEITAETRRAQFFLDLELAQKEFDHWDDRMKRISLARGRKGFSEPYMSGANHTSNPYNWMPPRTFNQAPSQSQPNPQSPPQVPPLDREPVPVQKREVVRGRDVESGKEPQTVKPTPSVDVHIDPKARRDITLHLDMDVTEDVEEELEEFSRLRRIGHFKAAKRYFERHLESCIDNAKFPALCCNQDFLTNVQLQFLINDLRVVRHGDTKNEYTDEGYGKLYAHLQHEDRIWDFRDLCYSIKATASLEMTIDCIFSKYLSQKNNTAPSVVQIIQQHWDGSAEDEVTSLALLDIFTAFAMWALEAANSRYEDSLDDTEELQTAKIYLDAAHHYATEVMRQNPLNLKSRPYLQWVVAKVLVQKNTDPARSGQFALRKHLCNMRGETNTSAGAFRGLLPFSDIVVYTPNEDEAPDWQPDSSITFSHEQEQAIQMVARHARQLGDVLLEAACLQQLNYSSPSTEVYLVDLCNLWRSAGNRLGLLRAYVYRYILKRTINASNDLRSDLLEFGDTQCRVQLQKARFMILRALSTRLYEKAVYLRRAQDLDDIETTHSAKNNGRKGSIHSESSYSDDEPQSPTYRKIMRLPPRDIETTHSANNNGRQASIHSDQSYSDDYETDHSDNDDANKNGPSAVRPQRPISYRFRRPTLDEEKPSQKNEDSPRQILAGPFNEADQTELIPSGPATNTLPVRLHSMEMSKDSKHRKKNILRSDSRKTTKESRYGEGTIDLVDEQDNERREEKENGQ</sequence>
<feature type="region of interest" description="Disordered" evidence="1">
    <location>
        <begin position="161"/>
        <end position="239"/>
    </location>
</feature>
<feature type="compositionally biased region" description="Basic and acidic residues" evidence="1">
    <location>
        <begin position="204"/>
        <end position="226"/>
    </location>
</feature>
<feature type="compositionally biased region" description="Basic and acidic residues" evidence="1">
    <location>
        <begin position="824"/>
        <end position="837"/>
    </location>
</feature>
<gene>
    <name evidence="2" type="ORF">CKAH01_16411</name>
</gene>
<feature type="compositionally biased region" description="Basic and acidic residues" evidence="1">
    <location>
        <begin position="733"/>
        <end position="742"/>
    </location>
</feature>
<dbReference type="EMBL" id="VYYT01000165">
    <property type="protein sequence ID" value="KAK2761067.1"/>
    <property type="molecule type" value="Genomic_DNA"/>
</dbReference>
<feature type="compositionally biased region" description="Basic and acidic residues" evidence="1">
    <location>
        <begin position="762"/>
        <end position="777"/>
    </location>
</feature>
<protein>
    <submittedName>
        <fullName evidence="2">Uncharacterized protein</fullName>
    </submittedName>
</protein>
<dbReference type="AlphaFoldDB" id="A0AAD9YG67"/>
<feature type="compositionally biased region" description="Basic and acidic residues" evidence="1">
    <location>
        <begin position="1"/>
        <end position="23"/>
    </location>
</feature>
<dbReference type="Proteomes" id="UP001281614">
    <property type="component" value="Unassembled WGS sequence"/>
</dbReference>
<evidence type="ECO:0000313" key="3">
    <source>
        <dbReference type="Proteomes" id="UP001281614"/>
    </source>
</evidence>
<evidence type="ECO:0000313" key="2">
    <source>
        <dbReference type="EMBL" id="KAK2761067.1"/>
    </source>
</evidence>
<accession>A0AAD9YG67</accession>